<feature type="transmembrane region" description="Helical" evidence="6">
    <location>
        <begin position="193"/>
        <end position="211"/>
    </location>
</feature>
<feature type="transmembrane region" description="Helical" evidence="6">
    <location>
        <begin position="280"/>
        <end position="299"/>
    </location>
</feature>
<feature type="transmembrane region" description="Helical" evidence="6">
    <location>
        <begin position="242"/>
        <end position="260"/>
    </location>
</feature>
<evidence type="ECO:0000256" key="2">
    <source>
        <dbReference type="ARBA" id="ARBA00022475"/>
    </source>
</evidence>
<evidence type="ECO:0000256" key="3">
    <source>
        <dbReference type="ARBA" id="ARBA00022692"/>
    </source>
</evidence>
<evidence type="ECO:0000313" key="7">
    <source>
        <dbReference type="EMBL" id="RMA78554.1"/>
    </source>
</evidence>
<feature type="transmembrane region" description="Helical" evidence="6">
    <location>
        <begin position="6"/>
        <end position="25"/>
    </location>
</feature>
<keyword evidence="8" id="KW-1185">Reference proteome</keyword>
<dbReference type="Proteomes" id="UP000267246">
    <property type="component" value="Unassembled WGS sequence"/>
</dbReference>
<keyword evidence="2" id="KW-1003">Cell membrane</keyword>
<keyword evidence="7" id="KW-0762">Sugar transport</keyword>
<feature type="transmembrane region" description="Helical" evidence="6">
    <location>
        <begin position="62"/>
        <end position="83"/>
    </location>
</feature>
<protein>
    <submittedName>
        <fullName evidence="7">Simple sugar transport system permease protein</fullName>
    </submittedName>
</protein>
<organism evidence="7 8">
    <name type="scientific">Metamycoplasma subdolum</name>
    <dbReference type="NCBI Taxonomy" id="92407"/>
    <lineage>
        <taxon>Bacteria</taxon>
        <taxon>Bacillati</taxon>
        <taxon>Mycoplasmatota</taxon>
        <taxon>Mycoplasmoidales</taxon>
        <taxon>Metamycoplasmataceae</taxon>
        <taxon>Metamycoplasma</taxon>
    </lineage>
</organism>
<dbReference type="AlphaFoldDB" id="A0A3M0A284"/>
<feature type="transmembrane region" description="Helical" evidence="6">
    <location>
        <begin position="95"/>
        <end position="114"/>
    </location>
</feature>
<feature type="transmembrane region" description="Helical" evidence="6">
    <location>
        <begin position="143"/>
        <end position="162"/>
    </location>
</feature>
<dbReference type="OrthoDB" id="9792579at2"/>
<comment type="caution">
    <text evidence="7">The sequence shown here is derived from an EMBL/GenBank/DDBJ whole genome shotgun (WGS) entry which is preliminary data.</text>
</comment>
<keyword evidence="3 6" id="KW-0812">Transmembrane</keyword>
<proteinExistence type="predicted"/>
<dbReference type="RefSeq" id="WP_121940857.1">
    <property type="nucleotide sequence ID" value="NZ_CP137846.1"/>
</dbReference>
<dbReference type="GO" id="GO:0005886">
    <property type="term" value="C:plasma membrane"/>
    <property type="evidence" value="ECO:0007669"/>
    <property type="project" value="UniProtKB-SubCell"/>
</dbReference>
<gene>
    <name evidence="7" type="ORF">JN00_0384</name>
</gene>
<evidence type="ECO:0000256" key="4">
    <source>
        <dbReference type="ARBA" id="ARBA00022989"/>
    </source>
</evidence>
<dbReference type="EMBL" id="REFI01000007">
    <property type="protein sequence ID" value="RMA78554.1"/>
    <property type="molecule type" value="Genomic_DNA"/>
</dbReference>
<dbReference type="InterPro" id="IPR001851">
    <property type="entry name" value="ABC_transp_permease"/>
</dbReference>
<dbReference type="GO" id="GO:0022857">
    <property type="term" value="F:transmembrane transporter activity"/>
    <property type="evidence" value="ECO:0007669"/>
    <property type="project" value="InterPro"/>
</dbReference>
<feature type="transmembrane region" description="Helical" evidence="6">
    <location>
        <begin position="37"/>
        <end position="56"/>
    </location>
</feature>
<dbReference type="CDD" id="cd06580">
    <property type="entry name" value="TM_PBP1_transp_TpRbsC_like"/>
    <property type="match status" value="1"/>
</dbReference>
<evidence type="ECO:0000256" key="5">
    <source>
        <dbReference type="ARBA" id="ARBA00023136"/>
    </source>
</evidence>
<comment type="subcellular location">
    <subcellularLocation>
        <location evidence="1">Cell membrane</location>
        <topology evidence="1">Multi-pass membrane protein</topology>
    </subcellularLocation>
</comment>
<reference evidence="7 8" key="1">
    <citation type="submission" date="2018-10" db="EMBL/GenBank/DDBJ databases">
        <title>Genomic Encyclopedia of Archaeal and Bacterial Type Strains, Phase II (KMG-II): from individual species to whole genera.</title>
        <authorList>
            <person name="Goeker M."/>
        </authorList>
    </citation>
    <scope>NUCLEOTIDE SEQUENCE [LARGE SCALE GENOMIC DNA]</scope>
    <source>
        <strain evidence="7 8">ATCC 29870</strain>
    </source>
</reference>
<dbReference type="PANTHER" id="PTHR43370:SF1">
    <property type="entry name" value="GUANOSINE ABC TRANSPORTER PERMEASE PROTEIN NUPQ"/>
    <property type="match status" value="1"/>
</dbReference>
<dbReference type="Pfam" id="PF02653">
    <property type="entry name" value="BPD_transp_2"/>
    <property type="match status" value="1"/>
</dbReference>
<feature type="transmembrane region" description="Helical" evidence="6">
    <location>
        <begin position="217"/>
        <end position="235"/>
    </location>
</feature>
<evidence type="ECO:0000256" key="1">
    <source>
        <dbReference type="ARBA" id="ARBA00004651"/>
    </source>
</evidence>
<evidence type="ECO:0000256" key="6">
    <source>
        <dbReference type="SAM" id="Phobius"/>
    </source>
</evidence>
<dbReference type="PANTHER" id="PTHR43370">
    <property type="entry name" value="SUGAR ABC TRANSPORTER INTEGRAL MEMBRANE PROTEIN-RELATED"/>
    <property type="match status" value="1"/>
</dbReference>
<sequence>MDFAIGQIQFYAIILCLGALCGVFCERVGIINIGIEGMISMGSLGYALGGALIYKIDKTLSGSGFQLILLLFGMIFALGFSCLHGMATIKLKSDHTISGVALNLLAVGICTLILKNKSIAEPQGFLRFNVNEMVLGSKWWQEFISLKFFLFIAIIIAAWIALNKTKWGLRFRSIGENPQAADVAGINVNSYKWQGIIIAGLIAGVAGSIYSQEFRNSFKGSIQGLGFLALAVMIMGHWRVEIIFICSIFFSIFFYLGVLADGVGFSELTQKWFKKDLGDYGTLIRTFPYLITLVSLMAFSKMAPGPAASGVNYDKSKR</sequence>
<keyword evidence="5 6" id="KW-0472">Membrane</keyword>
<accession>A0A3M0A284</accession>
<evidence type="ECO:0000313" key="8">
    <source>
        <dbReference type="Proteomes" id="UP000267246"/>
    </source>
</evidence>
<keyword evidence="4 6" id="KW-1133">Transmembrane helix</keyword>
<keyword evidence="7" id="KW-0813">Transport</keyword>
<name>A0A3M0A284_9BACT</name>